<protein>
    <submittedName>
        <fullName evidence="1">Uncharacterized protein</fullName>
    </submittedName>
</protein>
<evidence type="ECO:0000313" key="1">
    <source>
        <dbReference type="EMBL" id="KAA6354574.1"/>
    </source>
</evidence>
<dbReference type="EMBL" id="SNRW01036072">
    <property type="protein sequence ID" value="KAA6354574.1"/>
    <property type="molecule type" value="Genomic_DNA"/>
</dbReference>
<reference evidence="1 2" key="1">
    <citation type="submission" date="2019-03" db="EMBL/GenBank/DDBJ databases">
        <title>Single cell metagenomics reveals metabolic interactions within the superorganism composed of flagellate Streblomastix strix and complex community of Bacteroidetes bacteria on its surface.</title>
        <authorList>
            <person name="Treitli S.C."/>
            <person name="Kolisko M."/>
            <person name="Husnik F."/>
            <person name="Keeling P."/>
            <person name="Hampl V."/>
        </authorList>
    </citation>
    <scope>NUCLEOTIDE SEQUENCE [LARGE SCALE GENOMIC DNA]</scope>
    <source>
        <strain evidence="1">ST1C</strain>
    </source>
</reference>
<organism evidence="1 2">
    <name type="scientific">Streblomastix strix</name>
    <dbReference type="NCBI Taxonomy" id="222440"/>
    <lineage>
        <taxon>Eukaryota</taxon>
        <taxon>Metamonada</taxon>
        <taxon>Preaxostyla</taxon>
        <taxon>Oxymonadida</taxon>
        <taxon>Streblomastigidae</taxon>
        <taxon>Streblomastix</taxon>
    </lineage>
</organism>
<accession>A0A5J4T866</accession>
<dbReference type="Proteomes" id="UP000324800">
    <property type="component" value="Unassembled WGS sequence"/>
</dbReference>
<proteinExistence type="predicted"/>
<sequence length="70" mass="7327">MTFKLCAASSVYSSSSSSALSSWPSFIQGSVLSLLLADIDPASFGHCPALMFGLWAPELGYKPISCPTVP</sequence>
<comment type="caution">
    <text evidence="1">The sequence shown here is derived from an EMBL/GenBank/DDBJ whole genome shotgun (WGS) entry which is preliminary data.</text>
</comment>
<name>A0A5J4T866_9EUKA</name>
<gene>
    <name evidence="1" type="ORF">EZS28_049900</name>
</gene>
<evidence type="ECO:0000313" key="2">
    <source>
        <dbReference type="Proteomes" id="UP000324800"/>
    </source>
</evidence>
<dbReference type="AlphaFoldDB" id="A0A5J4T866"/>